<feature type="compositionally biased region" description="Basic and acidic residues" evidence="1">
    <location>
        <begin position="77"/>
        <end position="101"/>
    </location>
</feature>
<proteinExistence type="predicted"/>
<evidence type="ECO:0000256" key="3">
    <source>
        <dbReference type="SAM" id="SignalP"/>
    </source>
</evidence>
<evidence type="ECO:0000256" key="2">
    <source>
        <dbReference type="SAM" id="Phobius"/>
    </source>
</evidence>
<feature type="transmembrane region" description="Helical" evidence="2">
    <location>
        <begin position="27"/>
        <end position="48"/>
    </location>
</feature>
<evidence type="ECO:0000313" key="5">
    <source>
        <dbReference type="Proteomes" id="UP000440578"/>
    </source>
</evidence>
<comment type="caution">
    <text evidence="4">The sequence shown here is derived from an EMBL/GenBank/DDBJ whole genome shotgun (WGS) entry which is preliminary data.</text>
</comment>
<evidence type="ECO:0000313" key="4">
    <source>
        <dbReference type="EMBL" id="KAF0293040.1"/>
    </source>
</evidence>
<feature type="region of interest" description="Disordered" evidence="1">
    <location>
        <begin position="68"/>
        <end position="112"/>
    </location>
</feature>
<keyword evidence="2" id="KW-0472">Membrane</keyword>
<gene>
    <name evidence="4" type="ORF">FJT64_000973</name>
</gene>
<keyword evidence="2" id="KW-1133">Transmembrane helix</keyword>
<dbReference type="AlphaFoldDB" id="A0A6A4VNQ5"/>
<feature type="signal peptide" evidence="3">
    <location>
        <begin position="1"/>
        <end position="17"/>
    </location>
</feature>
<reference evidence="4 5" key="1">
    <citation type="submission" date="2019-07" db="EMBL/GenBank/DDBJ databases">
        <title>Draft genome assembly of a fouling barnacle, Amphibalanus amphitrite (Darwin, 1854): The first reference genome for Thecostraca.</title>
        <authorList>
            <person name="Kim W."/>
        </authorList>
    </citation>
    <scope>NUCLEOTIDE SEQUENCE [LARGE SCALE GENOMIC DNA]</scope>
    <source>
        <strain evidence="4">SNU_AA5</strain>
        <tissue evidence="4">Soma without cirri and trophi</tissue>
    </source>
</reference>
<keyword evidence="3" id="KW-0732">Signal</keyword>
<name>A0A6A4VNQ5_AMPAM</name>
<keyword evidence="5" id="KW-1185">Reference proteome</keyword>
<protein>
    <submittedName>
        <fullName evidence="4">Uncharacterized protein</fullName>
    </submittedName>
</protein>
<accession>A0A6A4VNQ5</accession>
<sequence length="112" mass="11940">MKQLVLLTLALVAVTEGFVIDPFGYGGGFGGLGGLGGFGLGSFGYGGLFPSTFHHHTVQPIVQPIIIQPPKEEEPEPEPKVEVHVHHGPAEPHPPEPHPHPPEPPQVHVIHV</sequence>
<evidence type="ECO:0000256" key="1">
    <source>
        <dbReference type="SAM" id="MobiDB-lite"/>
    </source>
</evidence>
<feature type="chain" id="PRO_5025625555" evidence="3">
    <location>
        <begin position="18"/>
        <end position="112"/>
    </location>
</feature>
<dbReference type="EMBL" id="VIIS01001775">
    <property type="protein sequence ID" value="KAF0293040.1"/>
    <property type="molecule type" value="Genomic_DNA"/>
</dbReference>
<dbReference type="Proteomes" id="UP000440578">
    <property type="component" value="Unassembled WGS sequence"/>
</dbReference>
<organism evidence="4 5">
    <name type="scientific">Amphibalanus amphitrite</name>
    <name type="common">Striped barnacle</name>
    <name type="synonym">Balanus amphitrite</name>
    <dbReference type="NCBI Taxonomy" id="1232801"/>
    <lineage>
        <taxon>Eukaryota</taxon>
        <taxon>Metazoa</taxon>
        <taxon>Ecdysozoa</taxon>
        <taxon>Arthropoda</taxon>
        <taxon>Crustacea</taxon>
        <taxon>Multicrustacea</taxon>
        <taxon>Cirripedia</taxon>
        <taxon>Thoracica</taxon>
        <taxon>Thoracicalcarea</taxon>
        <taxon>Balanomorpha</taxon>
        <taxon>Balanoidea</taxon>
        <taxon>Balanidae</taxon>
        <taxon>Amphibalaninae</taxon>
        <taxon>Amphibalanus</taxon>
    </lineage>
</organism>
<keyword evidence="2" id="KW-0812">Transmembrane</keyword>